<protein>
    <recommendedName>
        <fullName evidence="5">Asparagine synthetase domain-containing protein</fullName>
    </recommendedName>
</protein>
<evidence type="ECO:0000313" key="1">
    <source>
        <dbReference type="EMBL" id="CAD2081937.1"/>
    </source>
</evidence>
<dbReference type="SUPFAM" id="SSF52402">
    <property type="entry name" value="Adenine nucleotide alpha hydrolases-like"/>
    <property type="match status" value="1"/>
</dbReference>
<reference evidence="2 4" key="2">
    <citation type="submission" date="2020-08" db="EMBL/GenBank/DDBJ databases">
        <title>Genomic Encyclopedia of Type Strains, Phase IV (KMG-IV): sequencing the most valuable type-strain genomes for metagenomic binning, comparative biology and taxonomic classification.</title>
        <authorList>
            <person name="Goeker M."/>
        </authorList>
    </citation>
    <scope>NUCLEOTIDE SEQUENCE [LARGE SCALE GENOMIC DNA]</scope>
    <source>
        <strain evidence="2 4">DSM 22419</strain>
    </source>
</reference>
<dbReference type="EMBL" id="JACHFF010000001">
    <property type="protein sequence ID" value="MBB6422665.1"/>
    <property type="molecule type" value="Genomic_DNA"/>
</dbReference>
<evidence type="ECO:0000313" key="2">
    <source>
        <dbReference type="EMBL" id="MBB6422665.1"/>
    </source>
</evidence>
<gene>
    <name evidence="2" type="ORF">HNR41_000591</name>
    <name evidence="1" type="ORF">JEOCOQ751_02244</name>
</gene>
<dbReference type="Proteomes" id="UP000545588">
    <property type="component" value="Unassembled WGS sequence"/>
</dbReference>
<dbReference type="SUPFAM" id="SSF56235">
    <property type="entry name" value="N-terminal nucleophile aminohydrolases (Ntn hydrolases)"/>
    <property type="match status" value="1"/>
</dbReference>
<dbReference type="RefSeq" id="WP_184281601.1">
    <property type="nucleotide sequence ID" value="NZ_BMCO01000001.1"/>
</dbReference>
<accession>A0A6V7RU43</accession>
<proteinExistence type="predicted"/>
<organism evidence="1 3">
    <name type="scientific">Jeotgalicoccus coquinae</name>
    <dbReference type="NCBI Taxonomy" id="709509"/>
    <lineage>
        <taxon>Bacteria</taxon>
        <taxon>Bacillati</taxon>
        <taxon>Bacillota</taxon>
        <taxon>Bacilli</taxon>
        <taxon>Bacillales</taxon>
        <taxon>Staphylococcaceae</taxon>
        <taxon>Jeotgalicoccus</taxon>
    </lineage>
</organism>
<evidence type="ECO:0000313" key="4">
    <source>
        <dbReference type="Proteomes" id="UP000545588"/>
    </source>
</evidence>
<reference evidence="1 3" key="1">
    <citation type="submission" date="2020-07" db="EMBL/GenBank/DDBJ databases">
        <authorList>
            <person name="Criscuolo A."/>
        </authorList>
    </citation>
    <scope>NUCLEOTIDE SEQUENCE [LARGE SCALE GENOMIC DNA]</scope>
    <source>
        <strain evidence="1">CIP111751</strain>
    </source>
</reference>
<dbReference type="AlphaFoldDB" id="A0A6V7RU43"/>
<dbReference type="EMBL" id="CAJEWA010000009">
    <property type="protein sequence ID" value="CAD2081937.1"/>
    <property type="molecule type" value="Genomic_DNA"/>
</dbReference>
<dbReference type="InterPro" id="IPR029055">
    <property type="entry name" value="Ntn_hydrolases_N"/>
</dbReference>
<evidence type="ECO:0008006" key="5">
    <source>
        <dbReference type="Google" id="ProtNLM"/>
    </source>
</evidence>
<name>A0A6V7RU43_9STAP</name>
<evidence type="ECO:0000313" key="3">
    <source>
        <dbReference type="Proteomes" id="UP000534001"/>
    </source>
</evidence>
<dbReference type="Proteomes" id="UP000534001">
    <property type="component" value="Unassembled WGS sequence"/>
</dbReference>
<comment type="caution">
    <text evidence="1">The sequence shown here is derived from an EMBL/GenBank/DDBJ whole genome shotgun (WGS) entry which is preliminary data.</text>
</comment>
<keyword evidence="4" id="KW-1185">Reference proteome</keyword>
<sequence length="671" mass="77487">MRTFLAFKFDADISSEEITESIDRVKKHYYETVKINFEVEVHEFRYKNLGAVIFDSKTSPLRWNSVVSEEGKALITYYPPPNWKKFSESGDVNNAPKELLKKLSDNKELSSEFSTPTSVCLIDTYKETLDIMSDPFGFARLYEYRGENGWFWSNRPGALPILSGEEAKLDRNAWEFFCNAGWFIDTTSPIENVVRIEPGIRVNVFNDSDSPRKLINNGSFDKMVAPRPYRRFDAKKIANDMLENFASFSELWSLPLVVDLSGGKDSRVCAAAVIASGAENIQFNTIGTLEKEVETASLLLEKVNLSHKHNIINPGQSKKSSAKKRAPIIDRAKTIFHNTDGDLSPITIRGNLNPETFFSDINRIWVQGAMGEIGKATFYGTENLYKRLLKQGEGAAYDRLTRAFSVLDGIKPEITHTRDKFIFNVIYKGKTKGLSSLYLLDYFYLVERARRWLPQSLDFNRYSAFYSAEFLEQSFNMSYEEKLNLDVIKSVIRELLPEWEDVPFYKKKLSDRDERTEKGLRIWQTSDKEDIELILNNPKRWNDMFDEQKILEMWNKAIEGDFHPNIEGIFDRLIMRACFDNHLDRLNGHLSEEGATEERKRTFNPSSELNVKSEIRLIIYDNSDKRMMIDAVITPGEDYVLEGNILESDLKYKYQGKEDGKWVDIQGYINI</sequence>